<dbReference type="RefSeq" id="WP_201327968.1">
    <property type="nucleotide sequence ID" value="NZ_AP017470.1"/>
</dbReference>
<reference evidence="1 2" key="1">
    <citation type="journal article" date="2012" name="Extremophiles">
        <title>Thermotomaculum hydrothermale gen. nov., sp. nov., a novel heterotrophic thermophile within the phylum Acidobacteria from a deep-sea hydrothermal vent chimney in the Southern Okinawa Trough.</title>
        <authorList>
            <person name="Izumi H."/>
            <person name="Nunoura T."/>
            <person name="Miyazaki M."/>
            <person name="Mino S."/>
            <person name="Toki T."/>
            <person name="Takai K."/>
            <person name="Sako Y."/>
            <person name="Sawabe T."/>
            <person name="Nakagawa S."/>
        </authorList>
    </citation>
    <scope>NUCLEOTIDE SEQUENCE [LARGE SCALE GENOMIC DNA]</scope>
    <source>
        <strain evidence="1 2">AC55</strain>
    </source>
</reference>
<sequence>MKKSILIALLIILPLTILGDDLKNNPFVQEFIPKVKTKVSLKVYRIKTKRECAHPQTLTPKQANKILHSIKIKRQIPLLVLNNEEIMKILKDFVKNMAEAGKNEMVVIEKQKNI</sequence>
<proteinExistence type="predicted"/>
<dbReference type="Proteomes" id="UP000595564">
    <property type="component" value="Chromosome"/>
</dbReference>
<evidence type="ECO:0000313" key="1">
    <source>
        <dbReference type="EMBL" id="BBB33654.1"/>
    </source>
</evidence>
<dbReference type="AlphaFoldDB" id="A0A7R6PJE2"/>
<organism evidence="1 2">
    <name type="scientific">Thermotomaculum hydrothermale</name>
    <dbReference type="NCBI Taxonomy" id="981385"/>
    <lineage>
        <taxon>Bacteria</taxon>
        <taxon>Pseudomonadati</taxon>
        <taxon>Acidobacteriota</taxon>
        <taxon>Holophagae</taxon>
        <taxon>Thermotomaculales</taxon>
        <taxon>Thermotomaculaceae</taxon>
        <taxon>Thermotomaculum</taxon>
    </lineage>
</organism>
<keyword evidence="2" id="KW-1185">Reference proteome</keyword>
<evidence type="ECO:0000313" key="2">
    <source>
        <dbReference type="Proteomes" id="UP000595564"/>
    </source>
</evidence>
<dbReference type="KEGG" id="thyd:TTHT_2230"/>
<gene>
    <name evidence="1" type="ORF">TTHT_2230</name>
</gene>
<accession>A0A7R6PJE2</accession>
<dbReference type="EMBL" id="AP017470">
    <property type="protein sequence ID" value="BBB33654.1"/>
    <property type="molecule type" value="Genomic_DNA"/>
</dbReference>
<name>A0A7R6PJE2_9BACT</name>
<protein>
    <submittedName>
        <fullName evidence="1">Uncharacterized protein</fullName>
    </submittedName>
</protein>